<dbReference type="GO" id="GO:0046872">
    <property type="term" value="F:metal ion binding"/>
    <property type="evidence" value="ECO:0007669"/>
    <property type="project" value="UniProtKB-KW"/>
</dbReference>
<dbReference type="InterPro" id="IPR036412">
    <property type="entry name" value="HAD-like_sf"/>
</dbReference>
<keyword evidence="2" id="KW-0378">Hydrolase</keyword>
<dbReference type="GO" id="GO:0008253">
    <property type="term" value="F:5'-nucleotidase activity"/>
    <property type="evidence" value="ECO:0007669"/>
    <property type="project" value="TreeGrafter"/>
</dbReference>
<reference evidence="4" key="2">
    <citation type="submission" date="2025-09" db="UniProtKB">
        <authorList>
            <consortium name="Ensembl"/>
        </authorList>
    </citation>
    <scope>IDENTIFICATION</scope>
</reference>
<dbReference type="Pfam" id="PF05761">
    <property type="entry name" value="5_nucleotid"/>
    <property type="match status" value="1"/>
</dbReference>
<evidence type="ECO:0000313" key="5">
    <source>
        <dbReference type="Proteomes" id="UP000694404"/>
    </source>
</evidence>
<evidence type="ECO:0000256" key="1">
    <source>
        <dbReference type="ARBA" id="ARBA00022723"/>
    </source>
</evidence>
<keyword evidence="5" id="KW-1185">Reference proteome</keyword>
<dbReference type="InterPro" id="IPR008380">
    <property type="entry name" value="HAD-SF_hydro_IG_5-nucl"/>
</dbReference>
<dbReference type="SUPFAM" id="SSF56784">
    <property type="entry name" value="HAD-like"/>
    <property type="match status" value="1"/>
</dbReference>
<evidence type="ECO:0000313" key="4">
    <source>
        <dbReference type="Ensembl" id="ENSCABP00000002726.1"/>
    </source>
</evidence>
<dbReference type="GeneTree" id="ENSGT00940000155676"/>
<dbReference type="Ensembl" id="ENSCABT00000002948.1">
    <property type="protein sequence ID" value="ENSCABP00000002726.1"/>
    <property type="gene ID" value="ENSCABG00000002117.1"/>
</dbReference>
<dbReference type="PANTHER" id="PTHR12103:SF38">
    <property type="entry name" value="5'-NUCLEOTIDASE DOMAIN-CONTAINING PROTEIN 1"/>
    <property type="match status" value="1"/>
</dbReference>
<dbReference type="AlphaFoldDB" id="A0A8C0G540"/>
<dbReference type="PANTHER" id="PTHR12103">
    <property type="entry name" value="5'-NUCLEOTIDASE DOMAIN-CONTAINING"/>
    <property type="match status" value="1"/>
</dbReference>
<protein>
    <submittedName>
        <fullName evidence="4">Uncharacterized protein</fullName>
    </submittedName>
</protein>
<keyword evidence="1" id="KW-0479">Metal-binding</keyword>
<accession>A0A8C0G540</accession>
<keyword evidence="3" id="KW-0460">Magnesium</keyword>
<evidence type="ECO:0000256" key="3">
    <source>
        <dbReference type="ARBA" id="ARBA00022842"/>
    </source>
</evidence>
<reference evidence="4" key="1">
    <citation type="submission" date="2025-08" db="UniProtKB">
        <authorList>
            <consortium name="Ensembl"/>
        </authorList>
    </citation>
    <scope>IDENTIFICATION</scope>
</reference>
<dbReference type="Proteomes" id="UP000694404">
    <property type="component" value="Unplaced"/>
</dbReference>
<evidence type="ECO:0000256" key="2">
    <source>
        <dbReference type="ARBA" id="ARBA00022801"/>
    </source>
</evidence>
<proteinExistence type="predicted"/>
<sequence>MKGPSLLSHDSLIYVRAFGVGPCQRVGFFSPSHYFSHLLLIYDSFAHYLVTEKGYDKELLTVTPESWDFCCKELALDLEDGNFLKVAGAGTILRASHSTKSMTPAEILEVYGRREWKHFKTFSRMVSHSGALLCARIVDWLDKHVRQTKYNFWKDVIAAIQHNYKTSAFKGSSDLSPPRLTVA</sequence>
<organism evidence="4 5">
    <name type="scientific">Chelonoidis abingdonii</name>
    <name type="common">Abingdon island giant tortoise</name>
    <name type="synonym">Testudo abingdonii</name>
    <dbReference type="NCBI Taxonomy" id="106734"/>
    <lineage>
        <taxon>Eukaryota</taxon>
        <taxon>Metazoa</taxon>
        <taxon>Chordata</taxon>
        <taxon>Craniata</taxon>
        <taxon>Vertebrata</taxon>
        <taxon>Euteleostomi</taxon>
        <taxon>Archelosauria</taxon>
        <taxon>Testudinata</taxon>
        <taxon>Testudines</taxon>
        <taxon>Cryptodira</taxon>
        <taxon>Durocryptodira</taxon>
        <taxon>Testudinoidea</taxon>
        <taxon>Testudinidae</taxon>
        <taxon>Chelonoidis</taxon>
    </lineage>
</organism>
<name>A0A8C0G540_CHEAB</name>